<dbReference type="InterPro" id="IPR027231">
    <property type="entry name" value="Semaphorin"/>
</dbReference>
<reference evidence="7 8" key="1">
    <citation type="journal article" date="2018" name="Gigascience">
        <title>Genomes of trombidid mites reveal novel predicted allergens and laterally-transferred genes associated with secondary metabolism.</title>
        <authorList>
            <person name="Dong X."/>
            <person name="Chaisiri K."/>
            <person name="Xia D."/>
            <person name="Armstrong S.D."/>
            <person name="Fang Y."/>
            <person name="Donnelly M.J."/>
            <person name="Kadowaki T."/>
            <person name="McGarry J.W."/>
            <person name="Darby A.C."/>
            <person name="Makepeace B.L."/>
        </authorList>
    </citation>
    <scope>NUCLEOTIDE SEQUENCE [LARGE SCALE GENOMIC DNA]</scope>
    <source>
        <strain evidence="7">UoL-WK</strain>
    </source>
</reference>
<sequence length="272" mass="31621">MRFVKHVYKHQDDNRFYAVFSTSMNGFIGSAICTFSLQSIQEAFNGKFKTQDTWKSLWLPVFSSQVPEPRPGVCVNDSQSLSDSVLNFIRGHPLMDSAVAHDNGKPVFYKRDVVFTRLVVDRLEVNGVKYFVYYAGTNTGLVYKLIEWFDQSNEMHSYLADIFDAFPSEPIRAIEISPKYKSLYVSSDNQIRQFDLSMCEQRYESCVRCVRDPYCGWDKYENKCKPYSTGYVYTFCYGSFIYPNYSSFYYRLLQDANNSAPGLCSDYIKHEE</sequence>
<dbReference type="PROSITE" id="PS51004">
    <property type="entry name" value="SEMA"/>
    <property type="match status" value="1"/>
</dbReference>
<keyword evidence="3" id="KW-1015">Disulfide bond</keyword>
<protein>
    <submittedName>
        <fullName evidence="7">Semaphorin-2A-like protein</fullName>
    </submittedName>
</protein>
<evidence type="ECO:0000256" key="2">
    <source>
        <dbReference type="ARBA" id="ARBA00023136"/>
    </source>
</evidence>
<dbReference type="GO" id="GO:0007411">
    <property type="term" value="P:axon guidance"/>
    <property type="evidence" value="ECO:0007669"/>
    <property type="project" value="TreeGrafter"/>
</dbReference>
<accession>A0A3S3Q209</accession>
<evidence type="ECO:0000256" key="1">
    <source>
        <dbReference type="ARBA" id="ARBA00004370"/>
    </source>
</evidence>
<comment type="caution">
    <text evidence="7">The sequence shown here is derived from an EMBL/GenBank/DDBJ whole genome shotgun (WGS) entry which is preliminary data.</text>
</comment>
<evidence type="ECO:0000256" key="5">
    <source>
        <dbReference type="PROSITE-ProRule" id="PRU00352"/>
    </source>
</evidence>
<dbReference type="Gene3D" id="3.30.1680.10">
    <property type="entry name" value="ligand-binding face of the semaphorins, domain 2"/>
    <property type="match status" value="1"/>
</dbReference>
<dbReference type="Pfam" id="PF01437">
    <property type="entry name" value="PSI"/>
    <property type="match status" value="1"/>
</dbReference>
<evidence type="ECO:0000259" key="6">
    <source>
        <dbReference type="PROSITE" id="PS51004"/>
    </source>
</evidence>
<comment type="caution">
    <text evidence="5">Lacks conserved residue(s) required for the propagation of feature annotation.</text>
</comment>
<dbReference type="InterPro" id="IPR001627">
    <property type="entry name" value="Semap_dom"/>
</dbReference>
<dbReference type="OrthoDB" id="9988752at2759"/>
<dbReference type="GO" id="GO:0030335">
    <property type="term" value="P:positive regulation of cell migration"/>
    <property type="evidence" value="ECO:0007669"/>
    <property type="project" value="TreeGrafter"/>
</dbReference>
<dbReference type="SUPFAM" id="SSF103575">
    <property type="entry name" value="Plexin repeat"/>
    <property type="match status" value="1"/>
</dbReference>
<dbReference type="GO" id="GO:0005886">
    <property type="term" value="C:plasma membrane"/>
    <property type="evidence" value="ECO:0007669"/>
    <property type="project" value="TreeGrafter"/>
</dbReference>
<dbReference type="InterPro" id="IPR015943">
    <property type="entry name" value="WD40/YVTN_repeat-like_dom_sf"/>
</dbReference>
<dbReference type="AlphaFoldDB" id="A0A3S3Q209"/>
<dbReference type="EMBL" id="NCKU01008381">
    <property type="protein sequence ID" value="RWS01945.1"/>
    <property type="molecule type" value="Genomic_DNA"/>
</dbReference>
<dbReference type="Pfam" id="PF01403">
    <property type="entry name" value="Sema"/>
    <property type="match status" value="1"/>
</dbReference>
<dbReference type="PANTHER" id="PTHR11036">
    <property type="entry name" value="SEMAPHORIN"/>
    <property type="match status" value="1"/>
</dbReference>
<dbReference type="STRING" id="1965070.A0A3S3Q209"/>
<evidence type="ECO:0000313" key="8">
    <source>
        <dbReference type="Proteomes" id="UP000285301"/>
    </source>
</evidence>
<feature type="domain" description="Sema" evidence="6">
    <location>
        <begin position="1"/>
        <end position="196"/>
    </location>
</feature>
<dbReference type="Gene3D" id="2.130.10.10">
    <property type="entry name" value="YVTN repeat-like/Quinoprotein amine dehydrogenase"/>
    <property type="match status" value="1"/>
</dbReference>
<dbReference type="Proteomes" id="UP000285301">
    <property type="component" value="Unassembled WGS sequence"/>
</dbReference>
<dbReference type="GO" id="GO:0030215">
    <property type="term" value="F:semaphorin receptor binding"/>
    <property type="evidence" value="ECO:0007669"/>
    <property type="project" value="InterPro"/>
</dbReference>
<dbReference type="SUPFAM" id="SSF101912">
    <property type="entry name" value="Sema domain"/>
    <property type="match status" value="1"/>
</dbReference>
<evidence type="ECO:0000256" key="4">
    <source>
        <dbReference type="ARBA" id="ARBA00023180"/>
    </source>
</evidence>
<dbReference type="PANTHER" id="PTHR11036:SF90">
    <property type="entry name" value="SEMAPHORIN 2B, ISOFORM D-RELATED"/>
    <property type="match status" value="1"/>
</dbReference>
<dbReference type="InterPro" id="IPR036352">
    <property type="entry name" value="Semap_dom_sf"/>
</dbReference>
<evidence type="ECO:0000313" key="7">
    <source>
        <dbReference type="EMBL" id="RWS01945.1"/>
    </source>
</evidence>
<proteinExistence type="predicted"/>
<gene>
    <name evidence="7" type="ORF">B4U79_01796</name>
</gene>
<organism evidence="7 8">
    <name type="scientific">Dinothrombium tinctorium</name>
    <dbReference type="NCBI Taxonomy" id="1965070"/>
    <lineage>
        <taxon>Eukaryota</taxon>
        <taxon>Metazoa</taxon>
        <taxon>Ecdysozoa</taxon>
        <taxon>Arthropoda</taxon>
        <taxon>Chelicerata</taxon>
        <taxon>Arachnida</taxon>
        <taxon>Acari</taxon>
        <taxon>Acariformes</taxon>
        <taxon>Trombidiformes</taxon>
        <taxon>Prostigmata</taxon>
        <taxon>Anystina</taxon>
        <taxon>Parasitengona</taxon>
        <taxon>Trombidioidea</taxon>
        <taxon>Trombidiidae</taxon>
        <taxon>Dinothrombium</taxon>
    </lineage>
</organism>
<comment type="subcellular location">
    <subcellularLocation>
        <location evidence="1">Membrane</location>
    </subcellularLocation>
</comment>
<feature type="non-terminal residue" evidence="7">
    <location>
        <position position="272"/>
    </location>
</feature>
<name>A0A3S3Q209_9ACAR</name>
<evidence type="ECO:0000256" key="3">
    <source>
        <dbReference type="ARBA" id="ARBA00023157"/>
    </source>
</evidence>
<dbReference type="GO" id="GO:0071526">
    <property type="term" value="P:semaphorin-plexin signaling pathway"/>
    <property type="evidence" value="ECO:0007669"/>
    <property type="project" value="TreeGrafter"/>
</dbReference>
<keyword evidence="8" id="KW-1185">Reference proteome</keyword>
<keyword evidence="4" id="KW-0325">Glycoprotein</keyword>
<dbReference type="GO" id="GO:0045499">
    <property type="term" value="F:chemorepellent activity"/>
    <property type="evidence" value="ECO:0007669"/>
    <property type="project" value="TreeGrafter"/>
</dbReference>
<dbReference type="InterPro" id="IPR002165">
    <property type="entry name" value="Plexin_repeat"/>
</dbReference>
<keyword evidence="2" id="KW-0472">Membrane</keyword>